<organism evidence="2 3">
    <name type="scientific">Limoniibacter endophyticus</name>
    <dbReference type="NCBI Taxonomy" id="1565040"/>
    <lineage>
        <taxon>Bacteria</taxon>
        <taxon>Pseudomonadati</taxon>
        <taxon>Pseudomonadota</taxon>
        <taxon>Alphaproteobacteria</taxon>
        <taxon>Hyphomicrobiales</taxon>
        <taxon>Bartonellaceae</taxon>
        <taxon>Limoniibacter</taxon>
    </lineage>
</organism>
<name>A0A8J3DLY5_9HYPH</name>
<dbReference type="InterPro" id="IPR011008">
    <property type="entry name" value="Dimeric_a/b-barrel"/>
</dbReference>
<dbReference type="Pfam" id="PF03992">
    <property type="entry name" value="ABM"/>
    <property type="match status" value="1"/>
</dbReference>
<feature type="domain" description="ABM" evidence="1">
    <location>
        <begin position="3"/>
        <end position="92"/>
    </location>
</feature>
<reference evidence="2" key="1">
    <citation type="journal article" date="2014" name="Int. J. Syst. Evol. Microbiol.">
        <title>Complete genome sequence of Corynebacterium casei LMG S-19264T (=DSM 44701T), isolated from a smear-ripened cheese.</title>
        <authorList>
            <consortium name="US DOE Joint Genome Institute (JGI-PGF)"/>
            <person name="Walter F."/>
            <person name="Albersmeier A."/>
            <person name="Kalinowski J."/>
            <person name="Ruckert C."/>
        </authorList>
    </citation>
    <scope>NUCLEOTIDE SEQUENCE</scope>
    <source>
        <strain evidence="2">KCTC 42097</strain>
    </source>
</reference>
<keyword evidence="3" id="KW-1185">Reference proteome</keyword>
<dbReference type="RefSeq" id="WP_189487424.1">
    <property type="nucleotide sequence ID" value="NZ_BMZO01000001.1"/>
</dbReference>
<dbReference type="InterPro" id="IPR007138">
    <property type="entry name" value="ABM_dom"/>
</dbReference>
<protein>
    <recommendedName>
        <fullName evidence="1">ABM domain-containing protein</fullName>
    </recommendedName>
</protein>
<reference evidence="2" key="2">
    <citation type="submission" date="2020-09" db="EMBL/GenBank/DDBJ databases">
        <authorList>
            <person name="Sun Q."/>
            <person name="Kim S."/>
        </authorList>
    </citation>
    <scope>NUCLEOTIDE SEQUENCE</scope>
    <source>
        <strain evidence="2">KCTC 42097</strain>
    </source>
</reference>
<dbReference type="Gene3D" id="3.30.70.100">
    <property type="match status" value="1"/>
</dbReference>
<dbReference type="AlphaFoldDB" id="A0A8J3DLY5"/>
<dbReference type="SUPFAM" id="SSF54909">
    <property type="entry name" value="Dimeric alpha+beta barrel"/>
    <property type="match status" value="1"/>
</dbReference>
<evidence type="ECO:0000259" key="1">
    <source>
        <dbReference type="PROSITE" id="PS51725"/>
    </source>
</evidence>
<gene>
    <name evidence="2" type="ORF">GCM10010136_04490</name>
</gene>
<dbReference type="EMBL" id="BMZO01000001">
    <property type="protein sequence ID" value="GHC63030.1"/>
    <property type="molecule type" value="Genomic_DNA"/>
</dbReference>
<comment type="caution">
    <text evidence="2">The sequence shown here is derived from an EMBL/GenBank/DDBJ whole genome shotgun (WGS) entry which is preliminary data.</text>
</comment>
<sequence>MSVTYEIVFHVKPEKRALFLSLLSGVLDAMRHEDTFISATLHEDPSDPLRFMLIETWQDHQDVLDVQLARPYRTEWHASLPALLKEDRLFSLWRELRNDSRR</sequence>
<evidence type="ECO:0000313" key="2">
    <source>
        <dbReference type="EMBL" id="GHC63030.1"/>
    </source>
</evidence>
<evidence type="ECO:0000313" key="3">
    <source>
        <dbReference type="Proteomes" id="UP000641137"/>
    </source>
</evidence>
<accession>A0A8J3DLY5</accession>
<proteinExistence type="predicted"/>
<dbReference type="PROSITE" id="PS51725">
    <property type="entry name" value="ABM"/>
    <property type="match status" value="1"/>
</dbReference>
<dbReference type="Proteomes" id="UP000641137">
    <property type="component" value="Unassembled WGS sequence"/>
</dbReference>